<organism evidence="2 3">
    <name type="scientific">Friedmanniomyces endolithicus</name>
    <dbReference type="NCBI Taxonomy" id="329885"/>
    <lineage>
        <taxon>Eukaryota</taxon>
        <taxon>Fungi</taxon>
        <taxon>Dikarya</taxon>
        <taxon>Ascomycota</taxon>
        <taxon>Pezizomycotina</taxon>
        <taxon>Dothideomycetes</taxon>
        <taxon>Dothideomycetidae</taxon>
        <taxon>Mycosphaerellales</taxon>
        <taxon>Teratosphaeriaceae</taxon>
        <taxon>Friedmanniomyces</taxon>
    </lineage>
</organism>
<dbReference type="GO" id="GO:0045259">
    <property type="term" value="C:proton-transporting ATP synthase complex"/>
    <property type="evidence" value="ECO:0007669"/>
    <property type="project" value="InterPro"/>
</dbReference>
<dbReference type="EMBL" id="NAJP01000140">
    <property type="protein sequence ID" value="TKA26378.1"/>
    <property type="molecule type" value="Genomic_DNA"/>
</dbReference>
<evidence type="ECO:0008006" key="4">
    <source>
        <dbReference type="Google" id="ProtNLM"/>
    </source>
</evidence>
<dbReference type="InterPro" id="IPR006995">
    <property type="entry name" value="ATP_synth_F0_jsu"/>
</dbReference>
<comment type="caution">
    <text evidence="2">The sequence shown here is derived from an EMBL/GenBank/DDBJ whole genome shotgun (WGS) entry which is preliminary data.</text>
</comment>
<feature type="region of interest" description="Disordered" evidence="1">
    <location>
        <begin position="35"/>
        <end position="54"/>
    </location>
</feature>
<gene>
    <name evidence="2" type="ORF">B0A54_16829</name>
</gene>
<dbReference type="Proteomes" id="UP000310066">
    <property type="component" value="Unassembled WGS sequence"/>
</dbReference>
<sequence>MEAPRSSLLGKKYPVPILRTMWPFYTAGKRFYTRDPRTLSTPAPGSERLDGPRLTEGASGLIVAYGINSFATTLANSDEYRNDPRNPALKSGAKAPEKH</sequence>
<evidence type="ECO:0000313" key="2">
    <source>
        <dbReference type="EMBL" id="TKA26378.1"/>
    </source>
</evidence>
<name>A0A4U0TVP3_9PEZI</name>
<proteinExistence type="predicted"/>
<evidence type="ECO:0000313" key="3">
    <source>
        <dbReference type="Proteomes" id="UP000310066"/>
    </source>
</evidence>
<dbReference type="STRING" id="329885.A0A4U0TVP3"/>
<feature type="region of interest" description="Disordered" evidence="1">
    <location>
        <begin position="76"/>
        <end position="99"/>
    </location>
</feature>
<dbReference type="GO" id="GO:0046933">
    <property type="term" value="F:proton-transporting ATP synthase activity, rotational mechanism"/>
    <property type="evidence" value="ECO:0007669"/>
    <property type="project" value="TreeGrafter"/>
</dbReference>
<dbReference type="PANTHER" id="PTHR28060">
    <property type="entry name" value="ATP SYNTHASE SUBUNIT J, MITOCHONDRIAL"/>
    <property type="match status" value="1"/>
</dbReference>
<dbReference type="PANTHER" id="PTHR28060:SF1">
    <property type="entry name" value="ATP SYNTHASE SUBUNIT J, MITOCHONDRIAL"/>
    <property type="match status" value="1"/>
</dbReference>
<reference evidence="2 3" key="1">
    <citation type="submission" date="2017-03" db="EMBL/GenBank/DDBJ databases">
        <title>Genomes of endolithic fungi from Antarctica.</title>
        <authorList>
            <person name="Coleine C."/>
            <person name="Masonjones S."/>
            <person name="Stajich J.E."/>
        </authorList>
    </citation>
    <scope>NUCLEOTIDE SEQUENCE [LARGE SCALE GENOMIC DNA]</scope>
    <source>
        <strain evidence="2 3">CCFEE 5311</strain>
    </source>
</reference>
<dbReference type="AlphaFoldDB" id="A0A4U0TVP3"/>
<dbReference type="OrthoDB" id="5520611at2759"/>
<accession>A0A4U0TVP3</accession>
<protein>
    <recommendedName>
        <fullName evidence="4">ATP synthase subunit J, mitochondrial</fullName>
    </recommendedName>
</protein>
<evidence type="ECO:0000256" key="1">
    <source>
        <dbReference type="SAM" id="MobiDB-lite"/>
    </source>
</evidence>
<dbReference type="Pfam" id="PF04911">
    <property type="entry name" value="ATP-synt_J"/>
    <property type="match status" value="2"/>
</dbReference>